<proteinExistence type="predicted"/>
<organism evidence="2 3">
    <name type="scientific">Haloactinomyces albus</name>
    <dbReference type="NCBI Taxonomy" id="1352928"/>
    <lineage>
        <taxon>Bacteria</taxon>
        <taxon>Bacillati</taxon>
        <taxon>Actinomycetota</taxon>
        <taxon>Actinomycetes</taxon>
        <taxon>Actinopolysporales</taxon>
        <taxon>Actinopolysporaceae</taxon>
        <taxon>Haloactinomyces</taxon>
    </lineage>
</organism>
<accession>A0AAE3ZBG0</accession>
<gene>
    <name evidence="2" type="ORF">JOF55_000966</name>
</gene>
<dbReference type="EMBL" id="JAVDXW010000001">
    <property type="protein sequence ID" value="MDR7300785.1"/>
    <property type="molecule type" value="Genomic_DNA"/>
</dbReference>
<keyword evidence="1" id="KW-0812">Transmembrane</keyword>
<name>A0AAE3ZBG0_9ACTN</name>
<comment type="caution">
    <text evidence="2">The sequence shown here is derived from an EMBL/GenBank/DDBJ whole genome shotgun (WGS) entry which is preliminary data.</text>
</comment>
<keyword evidence="3" id="KW-1185">Reference proteome</keyword>
<dbReference type="RefSeq" id="WP_310270151.1">
    <property type="nucleotide sequence ID" value="NZ_JAVDXW010000001.1"/>
</dbReference>
<dbReference type="AlphaFoldDB" id="A0AAE3ZBG0"/>
<reference evidence="2" key="1">
    <citation type="submission" date="2023-07" db="EMBL/GenBank/DDBJ databases">
        <title>Sequencing the genomes of 1000 actinobacteria strains.</title>
        <authorList>
            <person name="Klenk H.-P."/>
        </authorList>
    </citation>
    <scope>NUCLEOTIDE SEQUENCE</scope>
    <source>
        <strain evidence="2">DSM 45977</strain>
    </source>
</reference>
<keyword evidence="1" id="KW-0472">Membrane</keyword>
<sequence length="65" mass="6855">MNSKIKGAMLVASQVTSAVGLRSRIREARQNSDRLAMADAVITALGIITGTALAVRALRTGEDEQ</sequence>
<evidence type="ECO:0000313" key="3">
    <source>
        <dbReference type="Proteomes" id="UP001180845"/>
    </source>
</evidence>
<evidence type="ECO:0000256" key="1">
    <source>
        <dbReference type="SAM" id="Phobius"/>
    </source>
</evidence>
<evidence type="ECO:0000313" key="2">
    <source>
        <dbReference type="EMBL" id="MDR7300785.1"/>
    </source>
</evidence>
<keyword evidence="1" id="KW-1133">Transmembrane helix</keyword>
<protein>
    <submittedName>
        <fullName evidence="2">Uncharacterized protein</fullName>
    </submittedName>
</protein>
<feature type="transmembrane region" description="Helical" evidence="1">
    <location>
        <begin position="36"/>
        <end position="58"/>
    </location>
</feature>
<dbReference type="Proteomes" id="UP001180845">
    <property type="component" value="Unassembled WGS sequence"/>
</dbReference>